<dbReference type="PROSITE" id="PS51318">
    <property type="entry name" value="TAT"/>
    <property type="match status" value="1"/>
</dbReference>
<name>A0A5A9GQE6_AZOLI</name>
<keyword evidence="3" id="KW-0813">Transport</keyword>
<dbReference type="EMBL" id="VTTN01000004">
    <property type="protein sequence ID" value="KAA0596012.1"/>
    <property type="molecule type" value="Genomic_DNA"/>
</dbReference>
<dbReference type="PROSITE" id="PS50983">
    <property type="entry name" value="FE_B12_PBP"/>
    <property type="match status" value="1"/>
</dbReference>
<evidence type="ECO:0000313" key="8">
    <source>
        <dbReference type="Proteomes" id="UP000324927"/>
    </source>
</evidence>
<dbReference type="Proteomes" id="UP000324927">
    <property type="component" value="Unassembled WGS sequence"/>
</dbReference>
<comment type="caution">
    <text evidence="7">The sequence shown here is derived from an EMBL/GenBank/DDBJ whole genome shotgun (WGS) entry which is preliminary data.</text>
</comment>
<dbReference type="AlphaFoldDB" id="A0A5A9GQE6"/>
<dbReference type="SUPFAM" id="SSF53807">
    <property type="entry name" value="Helical backbone' metal receptor"/>
    <property type="match status" value="1"/>
</dbReference>
<evidence type="ECO:0000259" key="6">
    <source>
        <dbReference type="PROSITE" id="PS50983"/>
    </source>
</evidence>
<dbReference type="OrthoDB" id="8370650at2"/>
<sequence>MMGTMVRGTLPLSRRRLLGGAVALGFGGGPGTGPALAETRAEMGAKKRAEAPRRVAVLDWGLAASCVALGCVPVGVPAPSWCTRYVGDPALPAGVTDVGLLFTPNFELLQELKPDAILITPGLEVMRGPLERVAPVFAVALDRPGAGVLERAGSETRRLAAFLGLEAAAEALAARAEATLEQAAHELAPLTDRSVCLVNILDQRHVNVFGASSLHHAVLNRLGLRNAWGGEPVMGEFVAVGLERLAAVPDARLINVALGGFGRLKAMAANPFWQALPFSREGRTHEIGSVLGSAGLPAVERLARLLSAALVPVEASHG</sequence>
<organism evidence="7 8">
    <name type="scientific">Azospirillum lipoferum</name>
    <dbReference type="NCBI Taxonomy" id="193"/>
    <lineage>
        <taxon>Bacteria</taxon>
        <taxon>Pseudomonadati</taxon>
        <taxon>Pseudomonadota</taxon>
        <taxon>Alphaproteobacteria</taxon>
        <taxon>Rhodospirillales</taxon>
        <taxon>Azospirillaceae</taxon>
        <taxon>Azospirillum</taxon>
    </lineage>
</organism>
<evidence type="ECO:0000256" key="3">
    <source>
        <dbReference type="ARBA" id="ARBA00022448"/>
    </source>
</evidence>
<dbReference type="PANTHER" id="PTHR30532">
    <property type="entry name" value="IRON III DICITRATE-BINDING PERIPLASMIC PROTEIN"/>
    <property type="match status" value="1"/>
</dbReference>
<gene>
    <name evidence="7" type="ORF">FZ942_12475</name>
</gene>
<keyword evidence="5" id="KW-0732">Signal</keyword>
<evidence type="ECO:0000313" key="7">
    <source>
        <dbReference type="EMBL" id="KAA0596012.1"/>
    </source>
</evidence>
<proteinExistence type="inferred from homology"/>
<dbReference type="GO" id="GO:0030288">
    <property type="term" value="C:outer membrane-bounded periplasmic space"/>
    <property type="evidence" value="ECO:0007669"/>
    <property type="project" value="TreeGrafter"/>
</dbReference>
<feature type="domain" description="Fe/B12 periplasmic-binding" evidence="6">
    <location>
        <begin position="54"/>
        <end position="314"/>
    </location>
</feature>
<dbReference type="InterPro" id="IPR051313">
    <property type="entry name" value="Bact_iron-sidero_bind"/>
</dbReference>
<accession>A0A5A9GQE6</accession>
<reference evidence="7 8" key="1">
    <citation type="submission" date="2019-08" db="EMBL/GenBank/DDBJ databases">
        <authorList>
            <person name="Grouzdev D."/>
            <person name="Tikhonova E."/>
            <person name="Kravchenko I."/>
        </authorList>
    </citation>
    <scope>NUCLEOTIDE SEQUENCE [LARGE SCALE GENOMIC DNA]</scope>
    <source>
        <strain evidence="7 8">59b</strain>
    </source>
</reference>
<evidence type="ECO:0000256" key="2">
    <source>
        <dbReference type="ARBA" id="ARBA00008814"/>
    </source>
</evidence>
<keyword evidence="4" id="KW-0410">Iron transport</keyword>
<dbReference type="PANTHER" id="PTHR30532:SF1">
    <property type="entry name" value="IRON(3+)-HYDROXAMATE-BINDING PROTEIN FHUD"/>
    <property type="match status" value="1"/>
</dbReference>
<evidence type="ECO:0000256" key="1">
    <source>
        <dbReference type="ARBA" id="ARBA00004196"/>
    </source>
</evidence>
<dbReference type="GO" id="GO:1901678">
    <property type="term" value="P:iron coordination entity transport"/>
    <property type="evidence" value="ECO:0007669"/>
    <property type="project" value="UniProtKB-ARBA"/>
</dbReference>
<dbReference type="Gene3D" id="3.40.50.1980">
    <property type="entry name" value="Nitrogenase molybdenum iron protein domain"/>
    <property type="match status" value="2"/>
</dbReference>
<keyword evidence="8" id="KW-1185">Reference proteome</keyword>
<keyword evidence="4" id="KW-0406">Ion transport</keyword>
<dbReference type="InterPro" id="IPR002491">
    <property type="entry name" value="ABC_transptr_periplasmic_BD"/>
</dbReference>
<dbReference type="InterPro" id="IPR006311">
    <property type="entry name" value="TAT_signal"/>
</dbReference>
<dbReference type="Pfam" id="PF01497">
    <property type="entry name" value="Peripla_BP_2"/>
    <property type="match status" value="1"/>
</dbReference>
<dbReference type="PRINTS" id="PR01715">
    <property type="entry name" value="FERRIBNDNGPP"/>
</dbReference>
<comment type="subcellular location">
    <subcellularLocation>
        <location evidence="1">Cell envelope</location>
    </subcellularLocation>
</comment>
<comment type="similarity">
    <text evidence="2">Belongs to the bacterial solute-binding protein 8 family.</text>
</comment>
<evidence type="ECO:0000256" key="5">
    <source>
        <dbReference type="ARBA" id="ARBA00022729"/>
    </source>
</evidence>
<evidence type="ECO:0000256" key="4">
    <source>
        <dbReference type="ARBA" id="ARBA00022496"/>
    </source>
</evidence>
<protein>
    <submittedName>
        <fullName evidence="7">ABC transporter substrate-binding protein</fullName>
    </submittedName>
</protein>
<keyword evidence="4" id="KW-0408">Iron</keyword>